<dbReference type="InterPro" id="IPR001283">
    <property type="entry name" value="CRISP-related"/>
</dbReference>
<organism evidence="3 4">
    <name type="scientific">Tolypocladium capitatum</name>
    <dbReference type="NCBI Taxonomy" id="45235"/>
    <lineage>
        <taxon>Eukaryota</taxon>
        <taxon>Fungi</taxon>
        <taxon>Dikarya</taxon>
        <taxon>Ascomycota</taxon>
        <taxon>Pezizomycotina</taxon>
        <taxon>Sordariomycetes</taxon>
        <taxon>Hypocreomycetidae</taxon>
        <taxon>Hypocreales</taxon>
        <taxon>Ophiocordycipitaceae</taxon>
        <taxon>Tolypocladium</taxon>
    </lineage>
</organism>
<dbReference type="OrthoDB" id="337038at2759"/>
<dbReference type="PANTHER" id="PTHR10334">
    <property type="entry name" value="CYSTEINE-RICH SECRETORY PROTEIN-RELATED"/>
    <property type="match status" value="1"/>
</dbReference>
<feature type="non-terminal residue" evidence="3">
    <location>
        <position position="1"/>
    </location>
</feature>
<feature type="domain" description="SCP" evidence="2">
    <location>
        <begin position="27"/>
        <end position="178"/>
    </location>
</feature>
<dbReference type="InterPro" id="IPR014044">
    <property type="entry name" value="CAP_dom"/>
</dbReference>
<dbReference type="PRINTS" id="PR00838">
    <property type="entry name" value="V5ALLERGEN"/>
</dbReference>
<dbReference type="PRINTS" id="PR00837">
    <property type="entry name" value="V5TPXLIKE"/>
</dbReference>
<evidence type="ECO:0000313" key="3">
    <source>
        <dbReference type="EMBL" id="PNY24291.1"/>
    </source>
</evidence>
<dbReference type="Proteomes" id="UP000236621">
    <property type="component" value="Unassembled WGS sequence"/>
</dbReference>
<feature type="region of interest" description="Disordered" evidence="1">
    <location>
        <begin position="1"/>
        <end position="20"/>
    </location>
</feature>
<gene>
    <name evidence="3" type="ORF">TCAP_05773</name>
</gene>
<evidence type="ECO:0000313" key="4">
    <source>
        <dbReference type="Proteomes" id="UP000236621"/>
    </source>
</evidence>
<reference evidence="3 4" key="1">
    <citation type="submission" date="2017-08" db="EMBL/GenBank/DDBJ databases">
        <title>Harnessing the power of phylogenomics to disentangle the directionality and signatures of interkingdom host jumping in the parasitic fungal genus Tolypocladium.</title>
        <authorList>
            <person name="Quandt C.A."/>
            <person name="Patterson W."/>
            <person name="Spatafora J.W."/>
        </authorList>
    </citation>
    <scope>NUCLEOTIDE SEQUENCE [LARGE SCALE GENOMIC DNA]</scope>
    <source>
        <strain evidence="3 4">CBS 113982</strain>
    </source>
</reference>
<dbReference type="CDD" id="cd05380">
    <property type="entry name" value="CAP_euk"/>
    <property type="match status" value="1"/>
</dbReference>
<dbReference type="Pfam" id="PF00188">
    <property type="entry name" value="CAP"/>
    <property type="match status" value="1"/>
</dbReference>
<dbReference type="PROSITE" id="PS01009">
    <property type="entry name" value="CRISP_1"/>
    <property type="match status" value="1"/>
</dbReference>
<dbReference type="STRING" id="45235.A0A2K3Q9X3"/>
<dbReference type="InterPro" id="IPR035940">
    <property type="entry name" value="CAP_sf"/>
</dbReference>
<comment type="caution">
    <text evidence="3">The sequence shown here is derived from an EMBL/GenBank/DDBJ whole genome shotgun (WGS) entry which is preliminary data.</text>
</comment>
<evidence type="ECO:0000259" key="2">
    <source>
        <dbReference type="SMART" id="SM00198"/>
    </source>
</evidence>
<dbReference type="SUPFAM" id="SSF55797">
    <property type="entry name" value="PR-1-like"/>
    <property type="match status" value="1"/>
</dbReference>
<dbReference type="SMART" id="SM00198">
    <property type="entry name" value="SCP"/>
    <property type="match status" value="1"/>
</dbReference>
<dbReference type="GO" id="GO:0005576">
    <property type="term" value="C:extracellular region"/>
    <property type="evidence" value="ECO:0007669"/>
    <property type="project" value="InterPro"/>
</dbReference>
<dbReference type="SUPFAM" id="SSF101447">
    <property type="entry name" value="Formin homology 2 domain (FH2 domain)"/>
    <property type="match status" value="1"/>
</dbReference>
<proteinExistence type="predicted"/>
<dbReference type="EMBL" id="NRSZ01000924">
    <property type="protein sequence ID" value="PNY24291.1"/>
    <property type="molecule type" value="Genomic_DNA"/>
</dbReference>
<accession>A0A2K3Q9X3</accession>
<dbReference type="InterPro" id="IPR018244">
    <property type="entry name" value="Allrgn_V5/Tpx1_CS"/>
</dbReference>
<name>A0A2K3Q9X3_9HYPO</name>
<dbReference type="AlphaFoldDB" id="A0A2K3Q9X3"/>
<dbReference type="Gene3D" id="3.40.33.10">
    <property type="entry name" value="CAP"/>
    <property type="match status" value="1"/>
</dbReference>
<protein>
    <submittedName>
        <fullName evidence="3">Cell wall protein PRY3</fullName>
    </submittedName>
</protein>
<evidence type="ECO:0000256" key="1">
    <source>
        <dbReference type="SAM" id="MobiDB-lite"/>
    </source>
</evidence>
<dbReference type="InterPro" id="IPR002413">
    <property type="entry name" value="V5_allergen-like"/>
</dbReference>
<keyword evidence="4" id="KW-1185">Reference proteome</keyword>
<sequence>PPPPPPPPPPPHPPPPPPPAPLLNLGNYQQTMIDQHNVHRRNHSAPDLAWDGTLAQYATNTANTCVFQHDMNQGYGGYGQNLASWGSSGFIDDLLVKMAASGVTEQWYNGEVTSWQYYGQPNPPPGTDIDKWGHFTQVVWKSSTKVGCATVKCPAGTVLSLESWYTVCNYNPPGNFGGEYGSNVLVPLGKQTVHV</sequence>